<dbReference type="EMBL" id="MLYV02000560">
    <property type="protein sequence ID" value="PSR83386.1"/>
    <property type="molecule type" value="Genomic_DNA"/>
</dbReference>
<sequence length="1044" mass="118175">PPELPSLFSMHKAIKIRGNKRVKTVTNGAHGVKGTKTTVLQISKQRHDALQRRLETMKAMPHDTRAAVNAMLVEHGAAPDELTWGDYNMGDGDGAWVDEDDEFKDVDTSHEGGEYGDVVREALSQAAATRQSHDVRAAVKTRKERLRAIRLNWDVQMDALVGAYLAWKHGAATHTSPPEDPPPAPSIQLVSTIEDPPPPMATTSHSPTHRFDVVAVWTHIRNPSLAVEQADSEPANVALIRLGLLGCAPVDPSVAFSLDTLELYHRLRRRHPRLGIQPMMRTLCDIHDVNYHECYREQLSIAFDAYLDILRRVRSKVDAALGRNTPDWRLRNTCAPCNYKLEDEPELTPSQLLAMDGNNSAKRVMSAGTEDTASFDSSYFLSREYVDRFKDEVKRRARVKEARPIDGDDASEAESLSEDDDAPWVVDSASPGDACDGQEKATPCTKRWKASAAEHEKTALNIYYQTGVFVCACRHSFIIKATEMIRSGELAKYPLAVANHLLETSDDMNKAIGYDIGCAFASTVNASPLVGPLARKRGLTFAVNAFHGYAHNRLCQLSNHPLYKEGFGLEDLETLERVFSSSNNVARTSRYASQFHWKQALDLFFMQWDDEKYAELSKFLFNNYKQALRILKDFTPEVDRMKTLLGIEDDDIKKWAHEEHKFLLDLKDEPEERVLESAYVEALIMREKADAKWQKVSMDFVATEGHDAQDEAKTRRLETARRHAMHEMSLALRAVADLELKLELNETWTPKHPKYEEALAYMRKRQFHRALDKVQQLVVQRLFELSKANIAGMGYKLRTHIGKAMKTRGKAIRTALGKYNKLAVLMNPKAPMLQWKDVVNFTFIAEFDLLRNSYSHEDISTKPWTVQVNREVAAKYFKILRAQDEIIRLNVECRRLQTYLRDEEEEFKQVISRLQHVDVLLASEVRSAYLRRARVNNIHSVRLRAIQALPGFNGWMFPGRRLGSQTALEDQNIGADSSDSLQSGEVEVLRAELDGAEEGEIADDEGLNEEVATMTDFMEGLAVHQKASSTVNSIPRHMLSEWSI</sequence>
<dbReference type="Pfam" id="PF18758">
    <property type="entry name" value="KDZ"/>
    <property type="match status" value="1"/>
</dbReference>
<gene>
    <name evidence="2" type="ORF">PHLCEN_2v5752</name>
</gene>
<evidence type="ECO:0000256" key="1">
    <source>
        <dbReference type="SAM" id="MobiDB-lite"/>
    </source>
</evidence>
<evidence type="ECO:0000313" key="2">
    <source>
        <dbReference type="EMBL" id="PSR83386.1"/>
    </source>
</evidence>
<accession>A0A2R6P1H1</accession>
<protein>
    <recommendedName>
        <fullName evidence="4">CxC1-like cysteine cluster associated with KDZ transposases domain-containing protein</fullName>
    </recommendedName>
</protein>
<reference evidence="2 3" key="1">
    <citation type="submission" date="2018-02" db="EMBL/GenBank/DDBJ databases">
        <title>Genome sequence of the basidiomycete white-rot fungus Phlebia centrifuga.</title>
        <authorList>
            <person name="Granchi Z."/>
            <person name="Peng M."/>
            <person name="de Vries R.P."/>
            <person name="Hilden K."/>
            <person name="Makela M.R."/>
            <person name="Grigoriev I."/>
            <person name="Riley R."/>
        </authorList>
    </citation>
    <scope>NUCLEOTIDE SEQUENCE [LARGE SCALE GENOMIC DNA]</scope>
    <source>
        <strain evidence="2 3">FBCC195</strain>
    </source>
</reference>
<dbReference type="OrthoDB" id="3251205at2759"/>
<proteinExistence type="predicted"/>
<evidence type="ECO:0000313" key="3">
    <source>
        <dbReference type="Proteomes" id="UP000186601"/>
    </source>
</evidence>
<comment type="caution">
    <text evidence="2">The sequence shown here is derived from an EMBL/GenBank/DDBJ whole genome shotgun (WGS) entry which is preliminary data.</text>
</comment>
<dbReference type="InterPro" id="IPR040521">
    <property type="entry name" value="KDZ"/>
</dbReference>
<name>A0A2R6P1H1_9APHY</name>
<organism evidence="2 3">
    <name type="scientific">Hermanssonia centrifuga</name>
    <dbReference type="NCBI Taxonomy" id="98765"/>
    <lineage>
        <taxon>Eukaryota</taxon>
        <taxon>Fungi</taxon>
        <taxon>Dikarya</taxon>
        <taxon>Basidiomycota</taxon>
        <taxon>Agaricomycotina</taxon>
        <taxon>Agaricomycetes</taxon>
        <taxon>Polyporales</taxon>
        <taxon>Meruliaceae</taxon>
        <taxon>Hermanssonia</taxon>
    </lineage>
</organism>
<feature type="region of interest" description="Disordered" evidence="1">
    <location>
        <begin position="400"/>
        <end position="440"/>
    </location>
</feature>
<dbReference type="PANTHER" id="PTHR33096">
    <property type="entry name" value="CXC2 DOMAIN-CONTAINING PROTEIN"/>
    <property type="match status" value="1"/>
</dbReference>
<dbReference type="AlphaFoldDB" id="A0A2R6P1H1"/>
<feature type="compositionally biased region" description="Acidic residues" evidence="1">
    <location>
        <begin position="407"/>
        <end position="422"/>
    </location>
</feature>
<dbReference type="Proteomes" id="UP000186601">
    <property type="component" value="Unassembled WGS sequence"/>
</dbReference>
<keyword evidence="3" id="KW-1185">Reference proteome</keyword>
<feature type="non-terminal residue" evidence="2">
    <location>
        <position position="1"/>
    </location>
</feature>
<dbReference type="PANTHER" id="PTHR33096:SF1">
    <property type="entry name" value="CXC1-LIKE CYSTEINE CLUSTER ASSOCIATED WITH KDZ TRANSPOSASES DOMAIN-CONTAINING PROTEIN"/>
    <property type="match status" value="1"/>
</dbReference>
<dbReference type="STRING" id="98765.A0A2R6P1H1"/>
<evidence type="ECO:0008006" key="4">
    <source>
        <dbReference type="Google" id="ProtNLM"/>
    </source>
</evidence>